<dbReference type="SUPFAM" id="SSF48452">
    <property type="entry name" value="TPR-like"/>
    <property type="match status" value="2"/>
</dbReference>
<evidence type="ECO:0008006" key="6">
    <source>
        <dbReference type="Google" id="ProtNLM"/>
    </source>
</evidence>
<dbReference type="Pfam" id="PF25000">
    <property type="entry name" value="DUF7779"/>
    <property type="match status" value="1"/>
</dbReference>
<dbReference type="PANTHER" id="PTHR46082">
    <property type="entry name" value="ATP/GTP-BINDING PROTEIN-RELATED"/>
    <property type="match status" value="1"/>
</dbReference>
<feature type="domain" description="NB-ARC" evidence="2">
    <location>
        <begin position="1"/>
        <end position="134"/>
    </location>
</feature>
<evidence type="ECO:0000259" key="3">
    <source>
        <dbReference type="Pfam" id="PF25000"/>
    </source>
</evidence>
<dbReference type="NCBIfam" id="NF040586">
    <property type="entry name" value="FxSxx_TPR"/>
    <property type="match status" value="1"/>
</dbReference>
<dbReference type="InterPro" id="IPR056681">
    <property type="entry name" value="DUF7779"/>
</dbReference>
<dbReference type="InterPro" id="IPR011990">
    <property type="entry name" value="TPR-like_helical_dom_sf"/>
</dbReference>
<dbReference type="Pfam" id="PF13424">
    <property type="entry name" value="TPR_12"/>
    <property type="match status" value="2"/>
</dbReference>
<organism evidence="4 5">
    <name type="scientific">Streptomyces pseudovenezuelae</name>
    <dbReference type="NCBI Taxonomy" id="67350"/>
    <lineage>
        <taxon>Bacteria</taxon>
        <taxon>Bacillati</taxon>
        <taxon>Actinomycetota</taxon>
        <taxon>Actinomycetes</taxon>
        <taxon>Kitasatosporales</taxon>
        <taxon>Streptomycetaceae</taxon>
        <taxon>Streptomyces</taxon>
        <taxon>Streptomyces aurantiacus group</taxon>
    </lineage>
</organism>
<comment type="caution">
    <text evidence="4">The sequence shown here is derived from an EMBL/GenBank/DDBJ whole genome shotgun (WGS) entry which is preliminary data.</text>
</comment>
<dbReference type="InterPro" id="IPR053137">
    <property type="entry name" value="NLR-like"/>
</dbReference>
<evidence type="ECO:0000313" key="5">
    <source>
        <dbReference type="Proteomes" id="UP000053039"/>
    </source>
</evidence>
<dbReference type="PANTHER" id="PTHR46082:SF6">
    <property type="entry name" value="AAA+ ATPASE DOMAIN-CONTAINING PROTEIN-RELATED"/>
    <property type="match status" value="1"/>
</dbReference>
<feature type="region of interest" description="Disordered" evidence="1">
    <location>
        <begin position="889"/>
        <end position="927"/>
    </location>
</feature>
<dbReference type="InterPro" id="IPR027417">
    <property type="entry name" value="P-loop_NTPase"/>
</dbReference>
<name>A0A101MYF8_9ACTN</name>
<dbReference type="Gene3D" id="3.40.50.300">
    <property type="entry name" value="P-loop containing nucleotide triphosphate hydrolases"/>
    <property type="match status" value="1"/>
</dbReference>
<evidence type="ECO:0000259" key="2">
    <source>
        <dbReference type="Pfam" id="PF00931"/>
    </source>
</evidence>
<dbReference type="EMBL" id="LMWM01000048">
    <property type="protein sequence ID" value="KUM83169.1"/>
    <property type="molecule type" value="Genomic_DNA"/>
</dbReference>
<dbReference type="InterPro" id="IPR002182">
    <property type="entry name" value="NB-ARC"/>
</dbReference>
<accession>A0A101MYF8</accession>
<dbReference type="GO" id="GO:0043531">
    <property type="term" value="F:ADP binding"/>
    <property type="evidence" value="ECO:0007669"/>
    <property type="project" value="InterPro"/>
</dbReference>
<dbReference type="Gene3D" id="1.25.40.10">
    <property type="entry name" value="Tetratricopeptide repeat domain"/>
    <property type="match status" value="2"/>
</dbReference>
<feature type="compositionally biased region" description="Basic and acidic residues" evidence="1">
    <location>
        <begin position="911"/>
        <end position="922"/>
    </location>
</feature>
<feature type="region of interest" description="Disordered" evidence="1">
    <location>
        <begin position="1099"/>
        <end position="1119"/>
    </location>
</feature>
<proteinExistence type="predicted"/>
<feature type="region of interest" description="Disordered" evidence="1">
    <location>
        <begin position="681"/>
        <end position="703"/>
    </location>
</feature>
<evidence type="ECO:0000313" key="4">
    <source>
        <dbReference type="EMBL" id="KUM83169.1"/>
    </source>
</evidence>
<feature type="domain" description="DUF7779" evidence="3">
    <location>
        <begin position="210"/>
        <end position="299"/>
    </location>
</feature>
<dbReference type="Pfam" id="PF00931">
    <property type="entry name" value="NB-ARC"/>
    <property type="match status" value="1"/>
</dbReference>
<feature type="compositionally biased region" description="Low complexity" evidence="1">
    <location>
        <begin position="689"/>
        <end position="703"/>
    </location>
</feature>
<gene>
    <name evidence="4" type="ORF">AQI94_37570</name>
</gene>
<reference evidence="4 5" key="1">
    <citation type="submission" date="2015-10" db="EMBL/GenBank/DDBJ databases">
        <title>Draft genome sequence of Streptomyces pseudovenezuelae DSM 40212, type strain for the species Streptomyces pseudovenezuelae.</title>
        <authorList>
            <person name="Ruckert C."/>
            <person name="Winkler A."/>
            <person name="Kalinowski J."/>
            <person name="Kampfer P."/>
            <person name="Glaeser S."/>
        </authorList>
    </citation>
    <scope>NUCLEOTIDE SEQUENCE [LARGE SCALE GENOMIC DNA]</scope>
    <source>
        <strain evidence="4 5">DSM 40212</strain>
    </source>
</reference>
<protein>
    <recommendedName>
        <fullName evidence="6">NB-ARC domain-containing protein</fullName>
    </recommendedName>
</protein>
<dbReference type="Pfam" id="PF13374">
    <property type="entry name" value="TPR_10"/>
    <property type="match status" value="1"/>
</dbReference>
<evidence type="ECO:0000256" key="1">
    <source>
        <dbReference type="SAM" id="MobiDB-lite"/>
    </source>
</evidence>
<dbReference type="Proteomes" id="UP000053039">
    <property type="component" value="Unassembled WGS sequence"/>
</dbReference>
<sequence>MGGVGKTTLAVEYIYQRQHEYDVVWWIPAERTAQISQSLAELALRLGIDFNGGAPDVNSIVVAVLESLRTGVPYVDWLLVFDNAESPDAVSQFLPASGTGNVLITSRNPQWAALARPLEVDVFQREESKSLLKVRGREIDDENADRLAEALGDLPMAIEQAAAWHAETGMRVEEYLRLLDEKQIDLLQGTAPTDGGHPAIAAWNISLDELESRNPAAYQLLQVCSCYAPEPISRSLFTPRSCEAISPELDAVLGDPIRLGQAIREVGRYSLARFHHHANSLQMHRLVRAALQLRMTEDDQAVIRRGAHLLLAASDPNDPGNTACWPRYAKLYPHVIVSGAVSSAESQVRGLVVNETIYLLRWGDYETGHDLAHTAHEAWARTLGMDHPHTLQIARWQGFLLFSLGRYQEAAELNANVLEAYRRSAGPEHQDTVDALGNVALDHRVRGDFTEALRLSDSVHQKYLRLLGPDDPETLRAAYNLAVSLRLTGDFAQARLLDEQTWRSYTLVYGHNRVESLRTWFGLALDMRELGEYSAALIRHREIYEQAIELVGRDNPLTLSVLRYLSVALRQAGLHAEALSTAERAHADLVRYTPVVSAPGGTVVACREAGETFFTSPHPRLPPGRALLDEGPHNIMAGLSQLGVVTIHVAAQSVEHLAYDIPAPGELESRKALDTAFTPELRDPGEGVGPVQQSRPGPGVVPPRRVVPGIGVFAARREEPCGQVESMQKGVSELMHHSGPELRRKNILVVIGCGQQNTAERAALRGRARAQPLTTGQRYDMTQACGKSVGGGRVVLDQLTPHAVQPPPPVLDLTGGETPLCAHTGHHRSRAQIIEGDCESDATVGNAHPAQTMPSRSVVLPLLGQGDRSLIRRDGHRAVMCVHLCPAAGVTTEEGPPQPREKHLSPRNQHRRPEIHPGPDRHGGRHLPHELQFLPQRSPTRETCVLRPLPCQPAHESHQPQSRLRIEECGAEGSLARTVRRQNTCQQPLGSHHIGCDVVHESDSEVTDVGQQQQAPMQLRLQHEQDRSLVLSCGRQRMKKVKKGLLVHGHDFPGCNGEDARRTLLAVAHENVTTHASRTSLPNFPGCLPPWTAGCPAIPRSGQAVLSTPHGPERPRMTE</sequence>
<dbReference type="SUPFAM" id="SSF52540">
    <property type="entry name" value="P-loop containing nucleoside triphosphate hydrolases"/>
    <property type="match status" value="1"/>
</dbReference>
<dbReference type="AlphaFoldDB" id="A0A101MYF8"/>